<name>A0A5C0UET1_9PROT</name>
<protein>
    <submittedName>
        <fullName evidence="2">Fructose-6-phosphate aldolase</fullName>
    </submittedName>
</protein>
<dbReference type="PANTHER" id="PTHR10683:SF40">
    <property type="entry name" value="FRUCTOSE-6-PHOSPHATE ALDOLASE 1-RELATED"/>
    <property type="match status" value="1"/>
</dbReference>
<sequence>MMIFIDSADSQEIYSLIDSGLISGITTNPKLLTNDNMSHALELYKNTGYKISYQPKTTNPIMFASQISKVFEHKDKLILKIPPCIDCFGYASQFIKKGLDVNVTLVFSVNQAILAGNIGAKYVSVFVGRLEDRGDNPFEIIQDIRKIYDMNNIKTKIIAASIRNVEHAQKSAVAGAHISTISPKIIRELFNHELTEKGIADFAK</sequence>
<evidence type="ECO:0000313" key="2">
    <source>
        <dbReference type="EMBL" id="QEK38558.1"/>
    </source>
</evidence>
<evidence type="ECO:0000313" key="3">
    <source>
        <dbReference type="Proteomes" id="UP000325004"/>
    </source>
</evidence>
<dbReference type="AlphaFoldDB" id="A0A5C0UET1"/>
<dbReference type="Pfam" id="PF00923">
    <property type="entry name" value="TAL_FSA"/>
    <property type="match status" value="1"/>
</dbReference>
<dbReference type="KEGG" id="cpri:FZC34_01375"/>
<organism evidence="2 3">
    <name type="scientific">Candidatus Cytomitobacter primus</name>
    <dbReference type="NCBI Taxonomy" id="2066024"/>
    <lineage>
        <taxon>Bacteria</taxon>
        <taxon>Pseudomonadati</taxon>
        <taxon>Pseudomonadota</taxon>
        <taxon>Alphaproteobacteria</taxon>
        <taxon>Holosporales</taxon>
        <taxon>Holosporaceae</taxon>
        <taxon>Candidatus Cytomitobacter</taxon>
    </lineage>
</organism>
<dbReference type="SUPFAM" id="SSF51569">
    <property type="entry name" value="Aldolase"/>
    <property type="match status" value="1"/>
</dbReference>
<dbReference type="PANTHER" id="PTHR10683">
    <property type="entry name" value="TRANSALDOLASE"/>
    <property type="match status" value="1"/>
</dbReference>
<reference evidence="2 3" key="1">
    <citation type="submission" date="2019-08" db="EMBL/GenBank/DDBJ databases">
        <title>Highly reduced genomes of protist endosymbionts show evolutionary convergence.</title>
        <authorList>
            <person name="George E."/>
            <person name="Husnik F."/>
            <person name="Tashyreva D."/>
            <person name="Prokopchuk G."/>
            <person name="Horak A."/>
            <person name="Kwong W.K."/>
            <person name="Lukes J."/>
            <person name="Keeling P.J."/>
        </authorList>
    </citation>
    <scope>NUCLEOTIDE SEQUENCE [LARGE SCALE GENOMIC DNA]</scope>
    <source>
        <strain evidence="2">1604LC</strain>
    </source>
</reference>
<dbReference type="EMBL" id="CP043316">
    <property type="protein sequence ID" value="QEK38558.1"/>
    <property type="molecule type" value="Genomic_DNA"/>
</dbReference>
<proteinExistence type="predicted"/>
<gene>
    <name evidence="2" type="ORF">FZC34_01375</name>
</gene>
<dbReference type="Gene3D" id="3.20.20.70">
    <property type="entry name" value="Aldolase class I"/>
    <property type="match status" value="1"/>
</dbReference>
<dbReference type="RefSeq" id="WP_148971675.1">
    <property type="nucleotide sequence ID" value="NZ_CP043316.1"/>
</dbReference>
<evidence type="ECO:0000256" key="1">
    <source>
        <dbReference type="ARBA" id="ARBA00023270"/>
    </source>
</evidence>
<keyword evidence="1" id="KW-0704">Schiff base</keyword>
<dbReference type="Proteomes" id="UP000325004">
    <property type="component" value="Chromosome"/>
</dbReference>
<accession>A0A5C0UET1</accession>
<dbReference type="OrthoDB" id="9807051at2"/>
<dbReference type="GO" id="GO:0005975">
    <property type="term" value="P:carbohydrate metabolic process"/>
    <property type="evidence" value="ECO:0007669"/>
    <property type="project" value="InterPro"/>
</dbReference>
<dbReference type="InterPro" id="IPR013785">
    <property type="entry name" value="Aldolase_TIM"/>
</dbReference>
<keyword evidence="3" id="KW-1185">Reference proteome</keyword>
<dbReference type="InterPro" id="IPR001585">
    <property type="entry name" value="TAL/FSA"/>
</dbReference>